<dbReference type="OrthoDB" id="10227671at2759"/>
<evidence type="ECO:0000313" key="2">
    <source>
        <dbReference type="EnsemblMetazoa" id="Aqu2.1.30479_001"/>
    </source>
</evidence>
<evidence type="ECO:0000256" key="1">
    <source>
        <dbReference type="SAM" id="Coils"/>
    </source>
</evidence>
<dbReference type="InParanoid" id="A0A1X7USI1"/>
<dbReference type="AlphaFoldDB" id="A0A1X7USI1"/>
<dbReference type="Gene3D" id="2.60.220.30">
    <property type="match status" value="1"/>
</dbReference>
<proteinExistence type="predicted"/>
<name>A0A1X7USI1_AMPQE</name>
<protein>
    <recommendedName>
        <fullName evidence="3">Death domain-containing protein</fullName>
    </recommendedName>
</protein>
<sequence length="626" mass="71860">MAQLSRLQLEERSFNAFLSSAPLLPELIEHIDVRTKWYLLGTLLHVDDKRLDGIEQLQGHDDTSKTLKMFQHWLTTTPTARKHFCYYDDDVKESEIYLATRSRSNSESSSFDDKEINKHGNHKILFPRDMKKVFEDMRVKFGSAFFKVRRIFTMMKNVNINEVKDLISDLFPDLKPLLYYEEDIGGVLGVVKRKCNIINLRPLEVLAFELNIEDAKPVIRLYKKEAKDFCRLVSVSLCLGEAIATSSHLLCETVVFVLNWNPDETTLQDINDVLNELKPLNKYHIMVKPGQSDEQKQTSLASAQRKESLFTNDILQQASQMKENELKQLRESNEVLKKKLQAIHKMSRAKDAEIEIPKKKKKEEQDVQVNTEQLIDPLFSTTKAEPLSIYGNLTVLPVDSDGLLYHYDKYGITLIIPEGAVQESANVWFGACLYGHKFDFGDYVPITPIVWVYINQELMKPAELYLPHHVDVTTQSSKSKLALLTADDETFYRKGVFMFTSNDDSEIKVEAALCKIYCNHFCSHCFGVNKIAYEDTDKKCQLAVAKKPNDATLLVHVCICPFQPACKKVVEDQYKELGYDFEFSDVIKFESSDTCRSIALEFKPDKDVLGSLGWEGENYGFYSDNK</sequence>
<keyword evidence="1" id="KW-0175">Coiled coil</keyword>
<feature type="coiled-coil region" evidence="1">
    <location>
        <begin position="312"/>
        <end position="346"/>
    </location>
</feature>
<evidence type="ECO:0008006" key="3">
    <source>
        <dbReference type="Google" id="ProtNLM"/>
    </source>
</evidence>
<accession>A0A1X7USI1</accession>
<reference evidence="2" key="1">
    <citation type="submission" date="2017-05" db="UniProtKB">
        <authorList>
            <consortium name="EnsemblMetazoa"/>
        </authorList>
    </citation>
    <scope>IDENTIFICATION</scope>
</reference>
<organism evidence="2">
    <name type="scientific">Amphimedon queenslandica</name>
    <name type="common">Sponge</name>
    <dbReference type="NCBI Taxonomy" id="400682"/>
    <lineage>
        <taxon>Eukaryota</taxon>
        <taxon>Metazoa</taxon>
        <taxon>Porifera</taxon>
        <taxon>Demospongiae</taxon>
        <taxon>Heteroscleromorpha</taxon>
        <taxon>Haplosclerida</taxon>
        <taxon>Niphatidae</taxon>
        <taxon>Amphimedon</taxon>
    </lineage>
</organism>
<dbReference type="EnsemblMetazoa" id="Aqu2.1.30479_001">
    <property type="protein sequence ID" value="Aqu2.1.30479_001"/>
    <property type="gene ID" value="Aqu2.1.30479"/>
</dbReference>